<comment type="caution">
    <text evidence="2">The sequence shown here is derived from an EMBL/GenBank/DDBJ whole genome shotgun (WGS) entry which is preliminary data.</text>
</comment>
<organism evidence="2 3">
    <name type="scientific">Gigaspora margarita</name>
    <dbReference type="NCBI Taxonomy" id="4874"/>
    <lineage>
        <taxon>Eukaryota</taxon>
        <taxon>Fungi</taxon>
        <taxon>Fungi incertae sedis</taxon>
        <taxon>Mucoromycota</taxon>
        <taxon>Glomeromycotina</taxon>
        <taxon>Glomeromycetes</taxon>
        <taxon>Diversisporales</taxon>
        <taxon>Gigasporaceae</taxon>
        <taxon>Gigaspora</taxon>
    </lineage>
</organism>
<sequence>MTPVGGTNYEIPPQTILTQQQIFTTRNDNTDSKSPPSTNDEIHYQQGQHQQRNPKVGCVLDNALGFTLGIAIVGSGFRYS</sequence>
<feature type="region of interest" description="Disordered" evidence="1">
    <location>
        <begin position="22"/>
        <end position="53"/>
    </location>
</feature>
<proteinExistence type="predicted"/>
<name>A0ABN7UYY1_GIGMA</name>
<accession>A0ABN7UYY1</accession>
<protein>
    <submittedName>
        <fullName evidence="2">35239_t:CDS:1</fullName>
    </submittedName>
</protein>
<evidence type="ECO:0000313" key="3">
    <source>
        <dbReference type="Proteomes" id="UP000789901"/>
    </source>
</evidence>
<dbReference type="EMBL" id="CAJVQB010007514">
    <property type="protein sequence ID" value="CAG8704763.1"/>
    <property type="molecule type" value="Genomic_DNA"/>
</dbReference>
<gene>
    <name evidence="2" type="ORF">GMARGA_LOCUS12360</name>
</gene>
<feature type="compositionally biased region" description="Polar residues" evidence="1">
    <location>
        <begin position="32"/>
        <end position="53"/>
    </location>
</feature>
<evidence type="ECO:0000256" key="1">
    <source>
        <dbReference type="SAM" id="MobiDB-lite"/>
    </source>
</evidence>
<evidence type="ECO:0000313" key="2">
    <source>
        <dbReference type="EMBL" id="CAG8704763.1"/>
    </source>
</evidence>
<reference evidence="2 3" key="1">
    <citation type="submission" date="2021-06" db="EMBL/GenBank/DDBJ databases">
        <authorList>
            <person name="Kallberg Y."/>
            <person name="Tangrot J."/>
            <person name="Rosling A."/>
        </authorList>
    </citation>
    <scope>NUCLEOTIDE SEQUENCE [LARGE SCALE GENOMIC DNA]</scope>
    <source>
        <strain evidence="2 3">120-4 pot B 10/14</strain>
    </source>
</reference>
<keyword evidence="3" id="KW-1185">Reference proteome</keyword>
<dbReference type="Proteomes" id="UP000789901">
    <property type="component" value="Unassembled WGS sequence"/>
</dbReference>